<dbReference type="SUPFAM" id="SSF56112">
    <property type="entry name" value="Protein kinase-like (PK-like)"/>
    <property type="match status" value="1"/>
</dbReference>
<accession>A0AAV5RHK2</accession>
<dbReference type="Gene3D" id="3.90.1200.10">
    <property type="match status" value="2"/>
</dbReference>
<dbReference type="PANTHER" id="PTHR22603:SF66">
    <property type="entry name" value="ETHANOLAMINE KINASE"/>
    <property type="match status" value="1"/>
</dbReference>
<dbReference type="EMBL" id="BTGC01000003">
    <property type="protein sequence ID" value="GMM51010.1"/>
    <property type="molecule type" value="Genomic_DNA"/>
</dbReference>
<gene>
    <name evidence="5" type="ORF">DASB73_019680</name>
</gene>
<sequence length="428" mass="48793">MHDHMQIQTQISPSRTTLSSAWISNSLMLTLPEWYVELDTKEIAVDNVVKLVKQVTGKDSDVKVIDLRGGITNRLLKAEQDGLKLLVRAFGRGTDTFIDREREFLVHQQLYDLGLASKLYCKFGNGLMYGYVPGRTTQPFELSNEKVMINVARRLAQWHASLKPETIASQMTNDIGDLWTVLDKWVELCPEGVLPMTKQEIRTEYKWLKKELAVYAGRNVFGHCDLLSANILIPQDTDLTENSSDNAKSIQVPRSESTSSIRSQTDPRTGSSIQLLSCSGSPVDVLDILPVPKLTPVSYFEDLKSDASFIDFEYAVPCPRAFDIANHFQEWQGYDCIKADVPTPSLSDHNLFFWCTEYLKAFAKLTQSPQDINELVTELQAFWGLPGFYWGIWSAIQSKSSQIDFEYADYATSRFQEYIDWKKNRYNE</sequence>
<evidence type="ECO:0000256" key="1">
    <source>
        <dbReference type="ARBA" id="ARBA00037883"/>
    </source>
</evidence>
<dbReference type="Pfam" id="PF01633">
    <property type="entry name" value="Choline_kinase"/>
    <property type="match status" value="1"/>
</dbReference>
<evidence type="ECO:0000313" key="6">
    <source>
        <dbReference type="Proteomes" id="UP001362899"/>
    </source>
</evidence>
<evidence type="ECO:0000256" key="2">
    <source>
        <dbReference type="ARBA" id="ARBA00038211"/>
    </source>
</evidence>
<dbReference type="Proteomes" id="UP001362899">
    <property type="component" value="Unassembled WGS sequence"/>
</dbReference>
<comment type="similarity">
    <text evidence="2">Belongs to the choline/ethanolamine kinase family.</text>
</comment>
<reference evidence="5 6" key="1">
    <citation type="journal article" date="2023" name="Elife">
        <title>Identification of key yeast species and microbe-microbe interactions impacting larval growth of Drosophila in the wild.</title>
        <authorList>
            <person name="Mure A."/>
            <person name="Sugiura Y."/>
            <person name="Maeda R."/>
            <person name="Honda K."/>
            <person name="Sakurai N."/>
            <person name="Takahashi Y."/>
            <person name="Watada M."/>
            <person name="Katoh T."/>
            <person name="Gotoh A."/>
            <person name="Gotoh Y."/>
            <person name="Taniguchi I."/>
            <person name="Nakamura K."/>
            <person name="Hayashi T."/>
            <person name="Katayama T."/>
            <person name="Uemura T."/>
            <person name="Hattori Y."/>
        </authorList>
    </citation>
    <scope>NUCLEOTIDE SEQUENCE [LARGE SCALE GENOMIC DNA]</scope>
    <source>
        <strain evidence="5 6">SB-73</strain>
    </source>
</reference>
<dbReference type="AlphaFoldDB" id="A0AAV5RHK2"/>
<feature type="region of interest" description="Disordered" evidence="4">
    <location>
        <begin position="241"/>
        <end position="271"/>
    </location>
</feature>
<name>A0AAV5RHK2_STABA</name>
<comment type="caution">
    <text evidence="5">The sequence shown here is derived from an EMBL/GenBank/DDBJ whole genome shotgun (WGS) entry which is preliminary data.</text>
</comment>
<evidence type="ECO:0000256" key="4">
    <source>
        <dbReference type="SAM" id="MobiDB-lite"/>
    </source>
</evidence>
<keyword evidence="6" id="KW-1185">Reference proteome</keyword>
<proteinExistence type="inferred from homology"/>
<evidence type="ECO:0000313" key="5">
    <source>
        <dbReference type="EMBL" id="GMM51010.1"/>
    </source>
</evidence>
<dbReference type="EC" id="2.7.1.82" evidence="3"/>
<dbReference type="GO" id="GO:0005737">
    <property type="term" value="C:cytoplasm"/>
    <property type="evidence" value="ECO:0007669"/>
    <property type="project" value="TreeGrafter"/>
</dbReference>
<organism evidence="5 6">
    <name type="scientific">Starmerella bacillaris</name>
    <name type="common">Yeast</name>
    <name type="synonym">Candida zemplinina</name>
    <dbReference type="NCBI Taxonomy" id="1247836"/>
    <lineage>
        <taxon>Eukaryota</taxon>
        <taxon>Fungi</taxon>
        <taxon>Dikarya</taxon>
        <taxon>Ascomycota</taxon>
        <taxon>Saccharomycotina</taxon>
        <taxon>Dipodascomycetes</taxon>
        <taxon>Dipodascales</taxon>
        <taxon>Trichomonascaceae</taxon>
        <taxon>Starmerella</taxon>
    </lineage>
</organism>
<dbReference type="Gene3D" id="3.30.200.20">
    <property type="entry name" value="Phosphorylase Kinase, domain 1"/>
    <property type="match status" value="1"/>
</dbReference>
<dbReference type="InterPro" id="IPR011009">
    <property type="entry name" value="Kinase-like_dom_sf"/>
</dbReference>
<comment type="pathway">
    <text evidence="1">Phospholipid metabolism; phosphatidylethanolamine biosynthesis; phosphatidylethanolamine from ethanolamine: step 1/3.</text>
</comment>
<dbReference type="PANTHER" id="PTHR22603">
    <property type="entry name" value="CHOLINE/ETHANOALAMINE KINASE"/>
    <property type="match status" value="1"/>
</dbReference>
<dbReference type="GO" id="GO:0006646">
    <property type="term" value="P:phosphatidylethanolamine biosynthetic process"/>
    <property type="evidence" value="ECO:0007669"/>
    <property type="project" value="TreeGrafter"/>
</dbReference>
<dbReference type="GO" id="GO:0004305">
    <property type="term" value="F:ethanolamine kinase activity"/>
    <property type="evidence" value="ECO:0007669"/>
    <property type="project" value="UniProtKB-EC"/>
</dbReference>
<protein>
    <recommendedName>
        <fullName evidence="3">ethanolamine kinase</fullName>
        <ecNumber evidence="3">2.7.1.82</ecNumber>
    </recommendedName>
</protein>
<dbReference type="CDD" id="cd05157">
    <property type="entry name" value="ETNK_euk"/>
    <property type="match status" value="1"/>
</dbReference>
<evidence type="ECO:0000256" key="3">
    <source>
        <dbReference type="ARBA" id="ARBA00038874"/>
    </source>
</evidence>